<reference evidence="1 2" key="1">
    <citation type="submission" date="2016-06" db="EMBL/GenBank/DDBJ databases">
        <authorList>
            <consortium name="Pathogen Informatics"/>
        </authorList>
    </citation>
    <scope>NUCLEOTIDE SEQUENCE [LARGE SCALE GENOMIC DNA]</scope>
    <source>
        <strain evidence="1">PmlGA01</strain>
    </source>
</reference>
<evidence type="ECO:0000313" key="1">
    <source>
        <dbReference type="EMBL" id="SBT79453.1"/>
    </source>
</evidence>
<organism evidence="1 2">
    <name type="scientific">Plasmodium malariae</name>
    <dbReference type="NCBI Taxonomy" id="5858"/>
    <lineage>
        <taxon>Eukaryota</taxon>
        <taxon>Sar</taxon>
        <taxon>Alveolata</taxon>
        <taxon>Apicomplexa</taxon>
        <taxon>Aconoidasida</taxon>
        <taxon>Haemosporida</taxon>
        <taxon>Plasmodiidae</taxon>
        <taxon>Plasmodium</taxon>
        <taxon>Plasmodium (Plasmodium)</taxon>
    </lineage>
</organism>
<dbReference type="GO" id="GO:0020035">
    <property type="term" value="P:adhesion of symbiont to microvasculature"/>
    <property type="evidence" value="ECO:0007669"/>
    <property type="project" value="InterPro"/>
</dbReference>
<accession>A0A1C3KZ16</accession>
<dbReference type="Pfam" id="PF03805">
    <property type="entry name" value="CLAG"/>
    <property type="match status" value="1"/>
</dbReference>
<protein>
    <submittedName>
        <fullName evidence="1">Cytoadherence-linked asexual protein, putative</fullName>
    </submittedName>
</protein>
<dbReference type="EMBL" id="LT594496">
    <property type="protein sequence ID" value="SBT79453.1"/>
    <property type="molecule type" value="Genomic_DNA"/>
</dbReference>
<evidence type="ECO:0000313" key="2">
    <source>
        <dbReference type="Proteomes" id="UP000219799"/>
    </source>
</evidence>
<name>A0A1C3KZ16_PLAMA</name>
<sequence>TQFRRFTTDKVLKFIRKKLINIERTGYMEESIKARLQAKNDSDNPLLQNFKGNISMLSPQVTDALLKDAYLVYVDDNSFFDGLDEDEKFLNDKNSISFNYSEEL</sequence>
<dbReference type="AlphaFoldDB" id="A0A1C3KZ16"/>
<gene>
    <name evidence="1" type="primary">PmlGA01_080041800</name>
    <name evidence="1" type="ORF">PMLGA01_080041800</name>
</gene>
<dbReference type="Proteomes" id="UP000219799">
    <property type="component" value="Chromosome 8"/>
</dbReference>
<dbReference type="InterPro" id="IPR005553">
    <property type="entry name" value="CLAG"/>
</dbReference>
<feature type="non-terminal residue" evidence="1">
    <location>
        <position position="1"/>
    </location>
</feature>
<proteinExistence type="predicted"/>
<dbReference type="VEuPathDB" id="PlasmoDB:PmUG01_08053700"/>